<accession>A0ABR4AKH8</accession>
<reference evidence="1 2" key="1">
    <citation type="submission" date="2024-09" db="EMBL/GenBank/DDBJ databases">
        <title>Rethinking Asexuality: The Enigmatic Case of Functional Sexual Genes in Lepraria (Stereocaulaceae).</title>
        <authorList>
            <person name="Doellman M."/>
            <person name="Sun Y."/>
            <person name="Barcenas-Pena A."/>
            <person name="Lumbsch H.T."/>
            <person name="Grewe F."/>
        </authorList>
    </citation>
    <scope>NUCLEOTIDE SEQUENCE [LARGE SCALE GENOMIC DNA]</scope>
    <source>
        <strain evidence="1 2">Mercado 3170</strain>
    </source>
</reference>
<gene>
    <name evidence="1" type="ORF">N7G274_001729</name>
</gene>
<sequence>MGAFAFQNAYLETVDVLKDESDGEQADFDIDSDASDADLLELKQEPNKLGPERAQRDLADATVAAQEMTLQRWKRYCDFVRKDHMKLLRSCSIMSFKGYLIWYYKTHPRARRLNTYESVWKTLRLLYYDICHKVVADDIGKEITNYLHGQFCSGRGLVKGMRHKHVVGHNGLHGALYYHWKFDTEIFALELERVELAAGLLFLAFTGARPGAIFESGCKGIAGTNAALLYKDVKLRLLQPPDEASLLVLEVTIMLDKGKRKRNAPKTITLYENHTCTAMCPILHFVAMAFARNAFHPRLVSAGLTPYTLHSFSSPDGSLTVDFAFRVVPELRHHERAWFGRKSI</sequence>
<proteinExistence type="predicted"/>
<dbReference type="EMBL" id="JBEFKJ010000004">
    <property type="protein sequence ID" value="KAL2046282.1"/>
    <property type="molecule type" value="Genomic_DNA"/>
</dbReference>
<evidence type="ECO:0000313" key="1">
    <source>
        <dbReference type="EMBL" id="KAL2046282.1"/>
    </source>
</evidence>
<dbReference type="PANTHER" id="PTHR37535">
    <property type="entry name" value="FLUG DOMAIN PROTEIN"/>
    <property type="match status" value="1"/>
</dbReference>
<comment type="caution">
    <text evidence="1">The sequence shown here is derived from an EMBL/GenBank/DDBJ whole genome shotgun (WGS) entry which is preliminary data.</text>
</comment>
<dbReference type="InterPro" id="IPR021842">
    <property type="entry name" value="DUF3435"/>
</dbReference>
<dbReference type="Pfam" id="PF11917">
    <property type="entry name" value="DUF3435"/>
    <property type="match status" value="1"/>
</dbReference>
<name>A0ABR4AKH8_9LECA</name>
<dbReference type="PANTHER" id="PTHR37535:SF4">
    <property type="entry name" value="FLUG DOMAIN-CONTAINING PROTEIN"/>
    <property type="match status" value="1"/>
</dbReference>
<organism evidence="1 2">
    <name type="scientific">Stereocaulon virgatum</name>
    <dbReference type="NCBI Taxonomy" id="373712"/>
    <lineage>
        <taxon>Eukaryota</taxon>
        <taxon>Fungi</taxon>
        <taxon>Dikarya</taxon>
        <taxon>Ascomycota</taxon>
        <taxon>Pezizomycotina</taxon>
        <taxon>Lecanoromycetes</taxon>
        <taxon>OSLEUM clade</taxon>
        <taxon>Lecanoromycetidae</taxon>
        <taxon>Lecanorales</taxon>
        <taxon>Lecanorineae</taxon>
        <taxon>Stereocaulaceae</taxon>
        <taxon>Stereocaulon</taxon>
    </lineage>
</organism>
<protein>
    <submittedName>
        <fullName evidence="1">Uncharacterized protein</fullName>
    </submittedName>
</protein>
<evidence type="ECO:0000313" key="2">
    <source>
        <dbReference type="Proteomes" id="UP001590950"/>
    </source>
</evidence>
<dbReference type="Proteomes" id="UP001590950">
    <property type="component" value="Unassembled WGS sequence"/>
</dbReference>
<keyword evidence="2" id="KW-1185">Reference proteome</keyword>